<reference evidence="2 3" key="1">
    <citation type="submission" date="2024-01" db="EMBL/GenBank/DDBJ databases">
        <title>The genomes of 5 underutilized Papilionoideae crops provide insights into root nodulation and disease resistance.</title>
        <authorList>
            <person name="Yuan L."/>
        </authorList>
    </citation>
    <scope>NUCLEOTIDE SEQUENCE [LARGE SCALE GENOMIC DNA]</scope>
    <source>
        <strain evidence="2">LY-2023</strain>
        <tissue evidence="2">Leaf</tissue>
    </source>
</reference>
<dbReference type="AlphaFoldDB" id="A0AAN9K5N8"/>
<evidence type="ECO:0000313" key="3">
    <source>
        <dbReference type="Proteomes" id="UP001359559"/>
    </source>
</evidence>
<dbReference type="InterPro" id="IPR039614">
    <property type="entry name" value="PMI1-like"/>
</dbReference>
<dbReference type="PANTHER" id="PTHR33414:SF10">
    <property type="entry name" value="PROTEIN PLASTID MOVEMENT IMPAIRED 1-RELATED 2"/>
    <property type="match status" value="1"/>
</dbReference>
<dbReference type="Pfam" id="PF21745">
    <property type="entry name" value="PMI1_PMIR1-2_C"/>
    <property type="match status" value="1"/>
</dbReference>
<accession>A0AAN9K5N8</accession>
<comment type="caution">
    <text evidence="2">The sequence shown here is derived from an EMBL/GenBank/DDBJ whole genome shotgun (WGS) entry which is preliminary data.</text>
</comment>
<organism evidence="2 3">
    <name type="scientific">Clitoria ternatea</name>
    <name type="common">Butterfly pea</name>
    <dbReference type="NCBI Taxonomy" id="43366"/>
    <lineage>
        <taxon>Eukaryota</taxon>
        <taxon>Viridiplantae</taxon>
        <taxon>Streptophyta</taxon>
        <taxon>Embryophyta</taxon>
        <taxon>Tracheophyta</taxon>
        <taxon>Spermatophyta</taxon>
        <taxon>Magnoliopsida</taxon>
        <taxon>eudicotyledons</taxon>
        <taxon>Gunneridae</taxon>
        <taxon>Pentapetalae</taxon>
        <taxon>rosids</taxon>
        <taxon>fabids</taxon>
        <taxon>Fabales</taxon>
        <taxon>Fabaceae</taxon>
        <taxon>Papilionoideae</taxon>
        <taxon>50 kb inversion clade</taxon>
        <taxon>NPAAA clade</taxon>
        <taxon>indigoferoid/millettioid clade</taxon>
        <taxon>Phaseoleae</taxon>
        <taxon>Clitoria</taxon>
    </lineage>
</organism>
<dbReference type="PANTHER" id="PTHR33414">
    <property type="entry name" value="PROTEIN PLASTID MOVEMENT IMPAIRED 1-RELATED 1"/>
    <property type="match status" value="1"/>
</dbReference>
<keyword evidence="3" id="KW-1185">Reference proteome</keyword>
<sequence>MTINKIEALLIEGLRIQSGLSNEEAPSYIHAHYAKVPVFGARSTNQRRFLTSEKLVNLLLDDGGDMGNNDDLMELSITLDQWSRLDSGIIEGYQNSEQILKILKVHHSKITELDGEGLKIAMDQLETYGRKHGLFGNHLTVTFMIQLRDPLRNYEPVGVPMLVITQVERVLTRAMQHDNSSFLDNHENGTKTEALLSETSSKIKENTNIDTRFLHSRFRIKEIHLSGVLAKARKRQLWGTAAQKQSGFRWLLASGIANAAKHSFSKSKAIVNGSSSLFTKKLQNEDIMWSISCLPTENVHIRNPDIIFPN</sequence>
<protein>
    <recommendedName>
        <fullName evidence="1">PMI1/PMIR1-2 C-terminal domain-containing protein</fullName>
    </recommendedName>
</protein>
<proteinExistence type="predicted"/>
<dbReference type="EMBL" id="JAYKXN010000002">
    <property type="protein sequence ID" value="KAK7310679.1"/>
    <property type="molecule type" value="Genomic_DNA"/>
</dbReference>
<dbReference type="InterPro" id="IPR048972">
    <property type="entry name" value="PMI1_PMIR1-2_C"/>
</dbReference>
<evidence type="ECO:0000313" key="2">
    <source>
        <dbReference type="EMBL" id="KAK7310679.1"/>
    </source>
</evidence>
<feature type="domain" description="PMI1/PMIR1-2 C-terminal" evidence="1">
    <location>
        <begin position="2"/>
        <end position="29"/>
    </location>
</feature>
<evidence type="ECO:0000259" key="1">
    <source>
        <dbReference type="Pfam" id="PF21745"/>
    </source>
</evidence>
<dbReference type="Proteomes" id="UP001359559">
    <property type="component" value="Unassembled WGS sequence"/>
</dbReference>
<gene>
    <name evidence="2" type="ORF">RJT34_08328</name>
</gene>
<name>A0AAN9K5N8_CLITE</name>